<protein>
    <submittedName>
        <fullName evidence="1">Uncharacterized protein</fullName>
    </submittedName>
</protein>
<name>A0A498RD86_9FIRM</name>
<organism evidence="1 2">
    <name type="scientific">Lucifera butyrica</name>
    <dbReference type="NCBI Taxonomy" id="1351585"/>
    <lineage>
        <taxon>Bacteria</taxon>
        <taxon>Bacillati</taxon>
        <taxon>Bacillota</taxon>
        <taxon>Negativicutes</taxon>
        <taxon>Veillonellales</taxon>
        <taxon>Veillonellaceae</taxon>
        <taxon>Lucifera</taxon>
    </lineage>
</organism>
<evidence type="ECO:0000313" key="1">
    <source>
        <dbReference type="EMBL" id="VBB08877.1"/>
    </source>
</evidence>
<gene>
    <name evidence="1" type="ORF">LUCI_4160</name>
</gene>
<keyword evidence="2" id="KW-1185">Reference proteome</keyword>
<dbReference type="Proteomes" id="UP000277811">
    <property type="component" value="Unassembled WGS sequence"/>
</dbReference>
<dbReference type="EMBL" id="UPPP01000101">
    <property type="protein sequence ID" value="VBB08877.1"/>
    <property type="molecule type" value="Genomic_DNA"/>
</dbReference>
<sequence>MNERIVPYFCYLSISGVFEETVPVKQLKGEI</sequence>
<proteinExistence type="predicted"/>
<evidence type="ECO:0000313" key="2">
    <source>
        <dbReference type="Proteomes" id="UP000277811"/>
    </source>
</evidence>
<dbReference type="AlphaFoldDB" id="A0A498RD86"/>
<reference evidence="1 2" key="1">
    <citation type="submission" date="2018-06" db="EMBL/GenBank/DDBJ databases">
        <authorList>
            <person name="Strepis N."/>
        </authorList>
    </citation>
    <scope>NUCLEOTIDE SEQUENCE [LARGE SCALE GENOMIC DNA]</scope>
    <source>
        <strain evidence="1">LUCI</strain>
    </source>
</reference>
<accession>A0A498RD86</accession>